<reference evidence="6 7" key="1">
    <citation type="journal article" date="2020" name="Biotechnol. Biofuels">
        <title>New insights from the biogas microbiome by comprehensive genome-resolved metagenomics of nearly 1600 species originating from multiple anaerobic digesters.</title>
        <authorList>
            <person name="Campanaro S."/>
            <person name="Treu L."/>
            <person name="Rodriguez-R L.M."/>
            <person name="Kovalovszki A."/>
            <person name="Ziels R.M."/>
            <person name="Maus I."/>
            <person name="Zhu X."/>
            <person name="Kougias P.G."/>
            <person name="Basile A."/>
            <person name="Luo G."/>
            <person name="Schluter A."/>
            <person name="Konstantinidis K.T."/>
            <person name="Angelidaki I."/>
        </authorList>
    </citation>
    <scope>NUCLEOTIDE SEQUENCE [LARGE SCALE GENOMIC DNA]</scope>
    <source>
        <strain evidence="6">AS27yjCOA_157</strain>
    </source>
</reference>
<gene>
    <name evidence="4 6" type="primary">mer</name>
    <name evidence="6" type="ORF">GX426_11395</name>
</gene>
<accession>A0A7K4AKZ9</accession>
<dbReference type="GO" id="GO:0016705">
    <property type="term" value="F:oxidoreductase activity, acting on paired donors, with incorporation or reduction of molecular oxygen"/>
    <property type="evidence" value="ECO:0007669"/>
    <property type="project" value="InterPro"/>
</dbReference>
<evidence type="ECO:0000313" key="7">
    <source>
        <dbReference type="Proteomes" id="UP000544742"/>
    </source>
</evidence>
<keyword evidence="2 4" id="KW-0554">One-carbon metabolism</keyword>
<dbReference type="UniPathway" id="UPA00640">
    <property type="reaction ID" value="UER00697"/>
</dbReference>
<comment type="caution">
    <text evidence="6">The sequence shown here is derived from an EMBL/GenBank/DDBJ whole genome shotgun (WGS) entry which is preliminary data.</text>
</comment>
<dbReference type="EMBL" id="JAAYUN010000223">
    <property type="protein sequence ID" value="NLJ23690.1"/>
    <property type="molecule type" value="Genomic_DNA"/>
</dbReference>
<dbReference type="HAMAP" id="MF_01091">
    <property type="entry name" value="F420_mer"/>
    <property type="match status" value="1"/>
</dbReference>
<keyword evidence="1 4" id="KW-0963">Cytoplasm</keyword>
<dbReference type="InterPro" id="IPR011251">
    <property type="entry name" value="Luciferase-like_dom"/>
</dbReference>
<dbReference type="NCBIfam" id="NF002619">
    <property type="entry name" value="PRK02271.1"/>
    <property type="match status" value="1"/>
</dbReference>
<dbReference type="GO" id="GO:0018537">
    <property type="term" value="F:coenzyme F420-dependent N5,N10-methenyltetrahydromethanopterin reductase activity"/>
    <property type="evidence" value="ECO:0007669"/>
    <property type="project" value="UniProtKB-UniRule"/>
</dbReference>
<dbReference type="SUPFAM" id="SSF51679">
    <property type="entry name" value="Bacterial luciferase-like"/>
    <property type="match status" value="1"/>
</dbReference>
<evidence type="ECO:0000259" key="5">
    <source>
        <dbReference type="Pfam" id="PF00296"/>
    </source>
</evidence>
<dbReference type="NCBIfam" id="TIGR03555">
    <property type="entry name" value="F420_mer"/>
    <property type="match status" value="1"/>
</dbReference>
<dbReference type="PANTHER" id="PTHR43244:SF1">
    <property type="entry name" value="5,10-METHYLENETETRAHYDROMETHANOPTERIN REDUCTASE"/>
    <property type="match status" value="1"/>
</dbReference>
<dbReference type="CDD" id="cd01097">
    <property type="entry name" value="Tetrahydromethanopterin_reductase"/>
    <property type="match status" value="1"/>
</dbReference>
<feature type="domain" description="Luciferase-like" evidence="5">
    <location>
        <begin position="18"/>
        <end position="296"/>
    </location>
</feature>
<comment type="subcellular location">
    <subcellularLocation>
        <location evidence="4">Cytoplasm</location>
    </subcellularLocation>
</comment>
<comment type="similarity">
    <text evidence="4">Belongs to the mer family.</text>
</comment>
<evidence type="ECO:0000256" key="4">
    <source>
        <dbReference type="HAMAP-Rule" id="MF_01091"/>
    </source>
</evidence>
<protein>
    <recommendedName>
        <fullName evidence="4">5,10-methylenetetrahydromethanopterin reductase</fullName>
        <ecNumber evidence="4">1.5.98.2</ecNumber>
    </recommendedName>
    <alternativeName>
        <fullName evidence="4">Coenzyme F420-dependent N(5),N(10)-methylenetetrahydromethanopterin reductase</fullName>
    </alternativeName>
    <alternativeName>
        <fullName evidence="4">Methylene-H(4)MPT reductase</fullName>
    </alternativeName>
</protein>
<comment type="function">
    <text evidence="4">Catalyzes the reversible reduction of methylene-H(4)MPT to methyl-H(4)MPT.</text>
</comment>
<dbReference type="Pfam" id="PF00296">
    <property type="entry name" value="Bac_luciferase"/>
    <property type="match status" value="1"/>
</dbReference>
<evidence type="ECO:0000313" key="6">
    <source>
        <dbReference type="EMBL" id="NLJ23690.1"/>
    </source>
</evidence>
<sequence length="321" mass="33980">MFGIEFVPDESVLKIGYMAKLAEDAGFGNIWITDHYNNRDVWTTLAVLSLLTNKISLGTGVTNPYTRNAAITASSIASINELSGGRAILGIGPGDKATFDKMGIDWDKPLSRVRETVLAIRAFLAKEQVSQAGFKGAQMSFTTSKIPIYIGAQGPKMLELAGAISDGVLINASHPDDFKFAVPMIRAGAEKAGRKPEDVQVCAYASFSADKDPAKAVNASKIVVAFIVAGSPENVLERHGIGMDEANAISDAISRFDFKGAMDGVTPRMTEAFSISGAPADCRARIDELLSTGVTQIVVGSPIGPNKESAIKLIGKKVIGK</sequence>
<evidence type="ECO:0000256" key="3">
    <source>
        <dbReference type="ARBA" id="ARBA00023002"/>
    </source>
</evidence>
<dbReference type="EC" id="1.5.98.2" evidence="4"/>
<dbReference type="InterPro" id="IPR036661">
    <property type="entry name" value="Luciferase-like_sf"/>
</dbReference>
<keyword evidence="3 4" id="KW-0560">Oxidoreductase</keyword>
<dbReference type="GO" id="GO:0019386">
    <property type="term" value="P:methanogenesis, from carbon dioxide"/>
    <property type="evidence" value="ECO:0007669"/>
    <property type="project" value="UniProtKB-UniRule"/>
</dbReference>
<dbReference type="Gene3D" id="3.20.20.30">
    <property type="entry name" value="Luciferase-like domain"/>
    <property type="match status" value="1"/>
</dbReference>
<dbReference type="AlphaFoldDB" id="A0A7K4AKZ9"/>
<organism evidence="6 7">
    <name type="scientific">Methanothrix soehngenii</name>
    <name type="common">Methanosaeta concilii</name>
    <dbReference type="NCBI Taxonomy" id="2223"/>
    <lineage>
        <taxon>Archaea</taxon>
        <taxon>Methanobacteriati</taxon>
        <taxon>Methanobacteriota</taxon>
        <taxon>Stenosarchaea group</taxon>
        <taxon>Methanomicrobia</taxon>
        <taxon>Methanotrichales</taxon>
        <taxon>Methanotrichaceae</taxon>
        <taxon>Methanothrix</taxon>
    </lineage>
</organism>
<dbReference type="GO" id="GO:0005737">
    <property type="term" value="C:cytoplasm"/>
    <property type="evidence" value="ECO:0007669"/>
    <property type="project" value="UniProtKB-SubCell"/>
</dbReference>
<dbReference type="InterPro" id="IPR019946">
    <property type="entry name" value="MeH4methanopterin_reductase"/>
</dbReference>
<dbReference type="Proteomes" id="UP000544742">
    <property type="component" value="Unassembled WGS sequence"/>
</dbReference>
<evidence type="ECO:0000256" key="2">
    <source>
        <dbReference type="ARBA" id="ARBA00022563"/>
    </source>
</evidence>
<name>A0A7K4AKZ9_METSH</name>
<dbReference type="InterPro" id="IPR050564">
    <property type="entry name" value="F420-G6PD/mer"/>
</dbReference>
<evidence type="ECO:0000256" key="1">
    <source>
        <dbReference type="ARBA" id="ARBA00022490"/>
    </source>
</evidence>
<comment type="pathway">
    <text evidence="4">One-carbon metabolism; methanogenesis from CO(2); methyl-coenzyme M from 5,10-methylene-5,6,7,8-tetrahydromethanopterin: step 1/2.</text>
</comment>
<dbReference type="GO" id="GO:0006730">
    <property type="term" value="P:one-carbon metabolic process"/>
    <property type="evidence" value="ECO:0007669"/>
    <property type="project" value="UniProtKB-UniRule"/>
</dbReference>
<proteinExistence type="inferred from homology"/>
<comment type="catalytic activity">
    <reaction evidence="4">
        <text>5-methyl-5,6,7,8-tetrahydromethanopterin + oxidized coenzyme F420-(gamma-L-Glu)(n) + H(+) = 5,10-methylenetetrahydromethanopterin + reduced coenzyme F420-(gamma-L-Glu)(n)</text>
        <dbReference type="Rhea" id="RHEA:21144"/>
        <dbReference type="Rhea" id="RHEA-COMP:12939"/>
        <dbReference type="Rhea" id="RHEA-COMP:14378"/>
        <dbReference type="ChEBI" id="CHEBI:15378"/>
        <dbReference type="ChEBI" id="CHEBI:57818"/>
        <dbReference type="ChEBI" id="CHEBI:58116"/>
        <dbReference type="ChEBI" id="CHEBI:133980"/>
        <dbReference type="ChEBI" id="CHEBI:139511"/>
        <dbReference type="EC" id="1.5.98.2"/>
    </reaction>
</comment>
<dbReference type="PANTHER" id="PTHR43244">
    <property type="match status" value="1"/>
</dbReference>
<dbReference type="RefSeq" id="WP_276621040.1">
    <property type="nucleotide sequence ID" value="NZ_JBCEYP010000050.1"/>
</dbReference>
<keyword evidence="4" id="KW-0484">Methanogenesis</keyword>